<name>A0A133KDZ6_9FIRM</name>
<evidence type="ECO:0000313" key="2">
    <source>
        <dbReference type="EMBL" id="KWZ77707.1"/>
    </source>
</evidence>
<dbReference type="PATRIC" id="fig|33036.3.peg.1167"/>
<dbReference type="RefSeq" id="WP_004835880.1">
    <property type="nucleotide sequence ID" value="NZ_CAMPUE010000001.1"/>
</dbReference>
<dbReference type="PANTHER" id="PTHR34297">
    <property type="entry name" value="HYPOTHETICAL CYTOSOLIC PROTEIN-RELATED"/>
    <property type="match status" value="1"/>
</dbReference>
<evidence type="ECO:0008006" key="4">
    <source>
        <dbReference type="Google" id="ProtNLM"/>
    </source>
</evidence>
<dbReference type="AlphaFoldDB" id="A0A133KDZ6"/>
<keyword evidence="3" id="KW-1185">Reference proteome</keyword>
<evidence type="ECO:0000313" key="3">
    <source>
        <dbReference type="Proteomes" id="UP000070383"/>
    </source>
</evidence>
<dbReference type="OrthoDB" id="9793465at2"/>
<dbReference type="Pfam" id="PF03780">
    <property type="entry name" value="Asp23"/>
    <property type="match status" value="1"/>
</dbReference>
<proteinExistence type="inferred from homology"/>
<dbReference type="InterPro" id="IPR005531">
    <property type="entry name" value="Asp23"/>
</dbReference>
<dbReference type="Proteomes" id="UP000070383">
    <property type="component" value="Unassembled WGS sequence"/>
</dbReference>
<organism evidence="2 3">
    <name type="scientific">Anaerococcus tetradius</name>
    <dbReference type="NCBI Taxonomy" id="33036"/>
    <lineage>
        <taxon>Bacteria</taxon>
        <taxon>Bacillati</taxon>
        <taxon>Bacillota</taxon>
        <taxon>Tissierellia</taxon>
        <taxon>Tissierellales</taxon>
        <taxon>Peptoniphilaceae</taxon>
        <taxon>Anaerococcus</taxon>
    </lineage>
</organism>
<sequence length="108" mass="12177">MSANFVNGSVKIADEILDQIAVAAASDVYGVFCEDDQDKTFSFYNRNPKSRVQKLGDYLHFYLDVNFDRNINVRNAVKDIQKNVKSVVENMTGIAVTRVDVNVNNLEI</sequence>
<evidence type="ECO:0000256" key="1">
    <source>
        <dbReference type="ARBA" id="ARBA00005721"/>
    </source>
</evidence>
<comment type="similarity">
    <text evidence="1">Belongs to the asp23 family.</text>
</comment>
<gene>
    <name evidence="2" type="ORF">HMPREF3200_01178</name>
</gene>
<protein>
    <recommendedName>
        <fullName evidence="4">Asp23/Gls24 family envelope stress response protein</fullName>
    </recommendedName>
</protein>
<dbReference type="STRING" id="33036.HMPREF3200_01178"/>
<accession>A0A133KDZ6</accession>
<reference evidence="3" key="1">
    <citation type="submission" date="2016-01" db="EMBL/GenBank/DDBJ databases">
        <authorList>
            <person name="Mitreva M."/>
            <person name="Pepin K.H."/>
            <person name="Mihindukulasuriya K.A."/>
            <person name="Fulton R."/>
            <person name="Fronick C."/>
            <person name="O'Laughlin M."/>
            <person name="Miner T."/>
            <person name="Herter B."/>
            <person name="Rosa B.A."/>
            <person name="Cordes M."/>
            <person name="Tomlinson C."/>
            <person name="Wollam A."/>
            <person name="Palsikar V.B."/>
            <person name="Mardis E.R."/>
            <person name="Wilson R.K."/>
        </authorList>
    </citation>
    <scope>NUCLEOTIDE SEQUENCE [LARGE SCALE GENOMIC DNA]</scope>
    <source>
        <strain evidence="3">MJR8151</strain>
    </source>
</reference>
<comment type="caution">
    <text evidence="2">The sequence shown here is derived from an EMBL/GenBank/DDBJ whole genome shotgun (WGS) entry which is preliminary data.</text>
</comment>
<dbReference type="EMBL" id="LRPM01000046">
    <property type="protein sequence ID" value="KWZ77707.1"/>
    <property type="molecule type" value="Genomic_DNA"/>
</dbReference>